<dbReference type="EMBL" id="GBRH01162722">
    <property type="protein sequence ID" value="JAE35174.1"/>
    <property type="molecule type" value="Transcribed_RNA"/>
</dbReference>
<organism evidence="2">
    <name type="scientific">Arundo donax</name>
    <name type="common">Giant reed</name>
    <name type="synonym">Donax arundinaceus</name>
    <dbReference type="NCBI Taxonomy" id="35708"/>
    <lineage>
        <taxon>Eukaryota</taxon>
        <taxon>Viridiplantae</taxon>
        <taxon>Streptophyta</taxon>
        <taxon>Embryophyta</taxon>
        <taxon>Tracheophyta</taxon>
        <taxon>Spermatophyta</taxon>
        <taxon>Magnoliopsida</taxon>
        <taxon>Liliopsida</taxon>
        <taxon>Poales</taxon>
        <taxon>Poaceae</taxon>
        <taxon>PACMAD clade</taxon>
        <taxon>Arundinoideae</taxon>
        <taxon>Arundineae</taxon>
        <taxon>Arundo</taxon>
    </lineage>
</organism>
<proteinExistence type="predicted"/>
<accession>A0A0A9HH95</accession>
<reference evidence="2" key="1">
    <citation type="submission" date="2014-09" db="EMBL/GenBank/DDBJ databases">
        <authorList>
            <person name="Magalhaes I.L.F."/>
            <person name="Oliveira U."/>
            <person name="Santos F.R."/>
            <person name="Vidigal T.H.D.A."/>
            <person name="Brescovit A.D."/>
            <person name="Santos A.J."/>
        </authorList>
    </citation>
    <scope>NUCLEOTIDE SEQUENCE</scope>
    <source>
        <tissue evidence="2">Shoot tissue taken approximately 20 cm above the soil surface</tissue>
    </source>
</reference>
<evidence type="ECO:0000256" key="1">
    <source>
        <dbReference type="SAM" id="MobiDB-lite"/>
    </source>
</evidence>
<sequence length="94" mass="10395">MHPPRQLHGRVKAFSVETTQESWRFDVSSITCVQPAVPSGRAQAPLQPQPQPATGIRKNHTADVSENSAPKSTFDQDLQPADDDDDDFMQPRSP</sequence>
<name>A0A0A9HH95_ARUDO</name>
<reference evidence="2" key="2">
    <citation type="journal article" date="2015" name="Data Brief">
        <title>Shoot transcriptome of the giant reed, Arundo donax.</title>
        <authorList>
            <person name="Barrero R.A."/>
            <person name="Guerrero F.D."/>
            <person name="Moolhuijzen P."/>
            <person name="Goolsby J.A."/>
            <person name="Tidwell J."/>
            <person name="Bellgard S.E."/>
            <person name="Bellgard M.I."/>
        </authorList>
    </citation>
    <scope>NUCLEOTIDE SEQUENCE</scope>
    <source>
        <tissue evidence="2">Shoot tissue taken approximately 20 cm above the soil surface</tissue>
    </source>
</reference>
<feature type="region of interest" description="Disordered" evidence="1">
    <location>
        <begin position="37"/>
        <end position="94"/>
    </location>
</feature>
<evidence type="ECO:0000313" key="2">
    <source>
        <dbReference type="EMBL" id="JAE35174.1"/>
    </source>
</evidence>
<dbReference type="AlphaFoldDB" id="A0A0A9HH95"/>
<protein>
    <submittedName>
        <fullName evidence="2">Uncharacterized protein</fullName>
    </submittedName>
</protein>
<feature type="compositionally biased region" description="Polar residues" evidence="1">
    <location>
        <begin position="62"/>
        <end position="73"/>
    </location>
</feature>